<proteinExistence type="predicted"/>
<dbReference type="RefSeq" id="WP_149284860.1">
    <property type="nucleotide sequence ID" value="NZ_CP038437.2"/>
</dbReference>
<dbReference type="PANTHER" id="PTHR36985">
    <property type="entry name" value="TRANSLOCATION AND ASSEMBLY MODULE SUBUNIT TAMB"/>
    <property type="match status" value="1"/>
</dbReference>
<keyword evidence="2" id="KW-0812">Transmembrane</keyword>
<evidence type="ECO:0000256" key="2">
    <source>
        <dbReference type="ARBA" id="ARBA00022692"/>
    </source>
</evidence>
<evidence type="ECO:0000256" key="3">
    <source>
        <dbReference type="ARBA" id="ARBA00022989"/>
    </source>
</evidence>
<evidence type="ECO:0000256" key="4">
    <source>
        <dbReference type="ARBA" id="ARBA00023136"/>
    </source>
</evidence>
<gene>
    <name evidence="7" type="ORF">E4T21_09990</name>
</gene>
<feature type="region of interest" description="Disordered" evidence="5">
    <location>
        <begin position="385"/>
        <end position="437"/>
    </location>
</feature>
<protein>
    <submittedName>
        <fullName evidence="7">Translocation/assembly module TamB</fullName>
    </submittedName>
</protein>
<keyword evidence="8" id="KW-1185">Reference proteome</keyword>
<name>A0A5C1NJ91_9GAMM</name>
<dbReference type="Pfam" id="PF04357">
    <property type="entry name" value="TamB"/>
    <property type="match status" value="1"/>
</dbReference>
<comment type="subcellular location">
    <subcellularLocation>
        <location evidence="1">Membrane</location>
        <topology evidence="1">Single-pass membrane protein</topology>
    </subcellularLocation>
</comment>
<organism evidence="7 8">
    <name type="scientific">Halomonas binhaiensis</name>
    <dbReference type="NCBI Taxonomy" id="2562282"/>
    <lineage>
        <taxon>Bacteria</taxon>
        <taxon>Pseudomonadati</taxon>
        <taxon>Pseudomonadota</taxon>
        <taxon>Gammaproteobacteria</taxon>
        <taxon>Oceanospirillales</taxon>
        <taxon>Halomonadaceae</taxon>
        <taxon>Halomonas</taxon>
    </lineage>
</organism>
<sequence>MRTGRLLWALTRLAIFLPLTLAGLVLLLVGLVLSPWGTKLALEQAARMDLLSYESVEGAPLDTFDLKGFRLKQGSLRVAIDDLHLSWAEDCLLKGRLCLDQLYVDGAQVRIGKGQAEEEAEPVAEQPAGDMAQVQLPFPVELRDIKVNDVAVHMADGTQLAWKNFTTGVEAEGNTVNVLPTHLTGLRLTLPLTPGAMLALSAAEQEDDILTAEAIDAAIVVRSPLPSKVAAEAQGVAALPLDKRPRIELPEITLPVAVEVPELLVEDVAINGAMDYGVKRLDLNLHASGQTVTIEPLSVNTIDADANLQAEVTLSDNYPLMARLDADLYLPERFPALDGERVKLALDGNLAELKVDLDLTGPVEAQLDAQLDALDPTLPFESTFKSPKLQWPLPGMELDGQSANSEGQQDADSEGQQDAGEEQQAPEEGLKKTAEELTPWVATDITLSAKGSLMDYQTQLELDAEGPSLPTTHLNLDGQGDLKHYRWKPLEVTMDAGHLKTEGGVNWAEGLDVEASLDFNGINPEPFVEGLKGDLDGQAQLNFNQTDEGWRVAVSELNIKGELDERPLTLNAKVSGDSNMRWNIESLDFRQGSNRITAQGLVSQSAMDIAAKLDLPDMASLYPGLDGRLQGDIAANGSLKAPELDVTLAGDGVAFQDNRVAKLSLDGQVAGIDDPRLDIVLNAQNVEAGGQSFADIDLSLKGLLSKHRLELNVDGSEDGPLNRLALVLDGAMNKARDRYRGTLSPLEVDLPQGNIALDDALAFDANLTQSSVSTEPFCLRRQQGGAVCFNEGVEASPDRGRVVVEVDETPMDLINGGLPEGWRVDGSTEAKVVASWSAGGSRWQAQADLDSEVEIAGRDAYGQEWSVPATTLTLDLDASQSRITSALELGLANSGSLKLDLAIQDPMGTGALDGRLAINEVRLAPYRPLATGLDELEGSLNGQIAISGNRANPQLNGNLNLSGLRVHGADIPLVVTDGDVSIALNNDNARISGYVDAEEGRLNIDGTASWPGGSWKAQVALNAEQDPLLLSMPAYGRLKVAPNLTIRANPERLQVRGDVRVPWARLEVGKVPPSAVTPSSDEIIITKEMDEAAKAAEEEARKARASGEPTAQSMAKAGMAIDIRISLLLGPDMLLEAYGLETGLEGKLDVRQVNGPLQLFGDVNLVDGQFKAYGQDLQIREGKIIFSGPSSQPLLDFEAIRNPANTEDGVIAGLRVTGLASSPKLEIFSEPSMEESRALSYVLRGRAPEDGGAGSAVTTALIGMTLGKTGGAVGAVGEAFGIEDLSLDTAGSGEDSQVVVSGKVTDRLEVGYGVGVFSPIAELTLTYQLWRNLYLQAVSGAAQAVDLIYTFSIPGHPPRLE</sequence>
<dbReference type="EMBL" id="CP038437">
    <property type="protein sequence ID" value="QEM81849.1"/>
    <property type="molecule type" value="Genomic_DNA"/>
</dbReference>
<keyword evidence="4" id="KW-0472">Membrane</keyword>
<dbReference type="PANTHER" id="PTHR36985:SF1">
    <property type="entry name" value="TRANSLOCATION AND ASSEMBLY MODULE SUBUNIT TAMB"/>
    <property type="match status" value="1"/>
</dbReference>
<dbReference type="KEGG" id="hbh:E4T21_09990"/>
<feature type="compositionally biased region" description="Acidic residues" evidence="5">
    <location>
        <begin position="409"/>
        <end position="425"/>
    </location>
</feature>
<evidence type="ECO:0000259" key="6">
    <source>
        <dbReference type="Pfam" id="PF04357"/>
    </source>
</evidence>
<evidence type="ECO:0000256" key="5">
    <source>
        <dbReference type="SAM" id="MobiDB-lite"/>
    </source>
</evidence>
<dbReference type="GO" id="GO:0005886">
    <property type="term" value="C:plasma membrane"/>
    <property type="evidence" value="ECO:0007669"/>
    <property type="project" value="InterPro"/>
</dbReference>
<dbReference type="InterPro" id="IPR007452">
    <property type="entry name" value="TamB_C"/>
</dbReference>
<dbReference type="Proteomes" id="UP000324285">
    <property type="component" value="Chromosome"/>
</dbReference>
<feature type="domain" description="Translocation and assembly module TamB C-terminal" evidence="6">
    <location>
        <begin position="996"/>
        <end position="1351"/>
    </location>
</feature>
<keyword evidence="3" id="KW-1133">Transmembrane helix</keyword>
<dbReference type="GO" id="GO:0097347">
    <property type="term" value="C:TAM protein secretion complex"/>
    <property type="evidence" value="ECO:0007669"/>
    <property type="project" value="TreeGrafter"/>
</dbReference>
<dbReference type="OrthoDB" id="5555605at2"/>
<dbReference type="GO" id="GO:0009306">
    <property type="term" value="P:protein secretion"/>
    <property type="evidence" value="ECO:0007669"/>
    <property type="project" value="InterPro"/>
</dbReference>
<evidence type="ECO:0000256" key="1">
    <source>
        <dbReference type="ARBA" id="ARBA00004167"/>
    </source>
</evidence>
<evidence type="ECO:0000313" key="8">
    <source>
        <dbReference type="Proteomes" id="UP000324285"/>
    </source>
</evidence>
<reference evidence="7" key="1">
    <citation type="submission" date="2021-02" db="EMBL/GenBank/DDBJ databases">
        <title>Strain Y2R2, a novel species of the genus Halomonas.</title>
        <authorList>
            <person name="Huang H."/>
        </authorList>
    </citation>
    <scope>NUCLEOTIDE SEQUENCE</scope>
    <source>
        <strain evidence="7">Y2R2</strain>
    </source>
</reference>
<accession>A0A5C1NJ91</accession>
<evidence type="ECO:0000313" key="7">
    <source>
        <dbReference type="EMBL" id="QEM81849.1"/>
    </source>
</evidence>